<dbReference type="PANTHER" id="PTHR46875:SF1">
    <property type="entry name" value="TUMOR NECROSIS FACTOR RECEPTOR SUPERFAMILY MEMBER 5"/>
    <property type="match status" value="1"/>
</dbReference>
<evidence type="ECO:0000256" key="14">
    <source>
        <dbReference type="ARBA" id="ARBA00045871"/>
    </source>
</evidence>
<dbReference type="GO" id="GO:0002376">
    <property type="term" value="P:immune system process"/>
    <property type="evidence" value="ECO:0007669"/>
    <property type="project" value="UniProtKB-KW"/>
</dbReference>
<comment type="caution">
    <text evidence="20">The sequence shown here is derived from an EMBL/GenBank/DDBJ whole genome shotgun (WGS) entry which is preliminary data.</text>
</comment>
<dbReference type="FunFam" id="2.10.50.10:FF:000041">
    <property type="entry name" value="Tumor necrosis factor receptor superfamily member 5"/>
    <property type="match status" value="1"/>
</dbReference>
<dbReference type="GO" id="GO:0002768">
    <property type="term" value="P:immune response-regulating cell surface receptor signaling pathway"/>
    <property type="evidence" value="ECO:0007669"/>
    <property type="project" value="TreeGrafter"/>
</dbReference>
<evidence type="ECO:0000256" key="18">
    <source>
        <dbReference type="SAM" id="SignalP"/>
    </source>
</evidence>
<feature type="repeat" description="TNFR-Cys" evidence="15">
    <location>
        <begin position="61"/>
        <end position="103"/>
    </location>
</feature>
<proteinExistence type="predicted"/>
<keyword evidence="7 17" id="KW-1133">Transmembrane helix</keyword>
<dbReference type="GO" id="GO:0010468">
    <property type="term" value="P:regulation of gene expression"/>
    <property type="evidence" value="ECO:0007669"/>
    <property type="project" value="UniProtKB-ARBA"/>
</dbReference>
<organism evidence="20 21">
    <name type="scientific">Pleurodeles waltl</name>
    <name type="common">Iberian ribbed newt</name>
    <dbReference type="NCBI Taxonomy" id="8319"/>
    <lineage>
        <taxon>Eukaryota</taxon>
        <taxon>Metazoa</taxon>
        <taxon>Chordata</taxon>
        <taxon>Craniata</taxon>
        <taxon>Vertebrata</taxon>
        <taxon>Euteleostomi</taxon>
        <taxon>Amphibia</taxon>
        <taxon>Batrachia</taxon>
        <taxon>Caudata</taxon>
        <taxon>Salamandroidea</taxon>
        <taxon>Salamandridae</taxon>
        <taxon>Pleurodelinae</taxon>
        <taxon>Pleurodeles</taxon>
    </lineage>
</organism>
<dbReference type="GO" id="GO:0006874">
    <property type="term" value="P:intracellular calcium ion homeostasis"/>
    <property type="evidence" value="ECO:0007669"/>
    <property type="project" value="UniProtKB-ARBA"/>
</dbReference>
<protein>
    <recommendedName>
        <fullName evidence="2">Tumor necrosis factor receptor superfamily member 5</fullName>
    </recommendedName>
    <alternativeName>
        <fullName evidence="12">B-cell surface antigen CD40</fullName>
    </alternativeName>
    <alternativeName>
        <fullName evidence="13">CD40L receptor</fullName>
    </alternativeName>
</protein>
<dbReference type="PROSITE" id="PS50050">
    <property type="entry name" value="TNFR_NGFR_2"/>
    <property type="match status" value="2"/>
</dbReference>
<evidence type="ECO:0000256" key="1">
    <source>
        <dbReference type="ARBA" id="ARBA00004479"/>
    </source>
</evidence>
<evidence type="ECO:0000256" key="7">
    <source>
        <dbReference type="ARBA" id="ARBA00022989"/>
    </source>
</evidence>
<dbReference type="GO" id="GO:0051240">
    <property type="term" value="P:positive regulation of multicellular organismal process"/>
    <property type="evidence" value="ECO:0007669"/>
    <property type="project" value="UniProtKB-ARBA"/>
</dbReference>
<feature type="region of interest" description="Disordered" evidence="16">
    <location>
        <begin position="229"/>
        <end position="291"/>
    </location>
</feature>
<evidence type="ECO:0000256" key="16">
    <source>
        <dbReference type="SAM" id="MobiDB-lite"/>
    </source>
</evidence>
<comment type="caution">
    <text evidence="15">Lacks conserved residue(s) required for the propagation of feature annotation.</text>
</comment>
<comment type="function">
    <text evidence="14">Receptor for TNFSF5/CD40LG. Transduces TRAF6- and MAP3K8-mediated signals that activate ERK in macrophages and B cells, leading to induction of immunoglobulin secretion.</text>
</comment>
<feature type="compositionally biased region" description="Basic and acidic residues" evidence="16">
    <location>
        <begin position="276"/>
        <end position="285"/>
    </location>
</feature>
<keyword evidence="6" id="KW-0391">Immunity</keyword>
<dbReference type="SMART" id="SM00208">
    <property type="entry name" value="TNFR"/>
    <property type="match status" value="4"/>
</dbReference>
<accession>A0AAV7P9Y7</accession>
<feature type="domain" description="TNFR-Cys" evidence="19">
    <location>
        <begin position="61"/>
        <end position="103"/>
    </location>
</feature>
<dbReference type="GO" id="GO:0006952">
    <property type="term" value="P:defense response"/>
    <property type="evidence" value="ECO:0007669"/>
    <property type="project" value="UniProtKB-ARBA"/>
</dbReference>
<dbReference type="Gene3D" id="2.10.50.10">
    <property type="entry name" value="Tumor Necrosis Factor Receptor, subunit A, domain 2"/>
    <property type="match status" value="3"/>
</dbReference>
<evidence type="ECO:0000256" key="6">
    <source>
        <dbReference type="ARBA" id="ARBA00022859"/>
    </source>
</evidence>
<evidence type="ECO:0000256" key="9">
    <source>
        <dbReference type="ARBA" id="ARBA00023157"/>
    </source>
</evidence>
<dbReference type="EMBL" id="JANPWB010000011">
    <property type="protein sequence ID" value="KAJ1123378.1"/>
    <property type="molecule type" value="Genomic_DNA"/>
</dbReference>
<name>A0AAV7P9Y7_PLEWA</name>
<evidence type="ECO:0000256" key="11">
    <source>
        <dbReference type="ARBA" id="ARBA00023180"/>
    </source>
</evidence>
<dbReference type="GO" id="GO:0010557">
    <property type="term" value="P:positive regulation of macromolecule biosynthetic process"/>
    <property type="evidence" value="ECO:0007669"/>
    <property type="project" value="UniProtKB-ARBA"/>
</dbReference>
<keyword evidence="4 18" id="KW-0732">Signal</keyword>
<evidence type="ECO:0000256" key="3">
    <source>
        <dbReference type="ARBA" id="ARBA00022692"/>
    </source>
</evidence>
<keyword evidence="9 15" id="KW-1015">Disulfide bond</keyword>
<dbReference type="AlphaFoldDB" id="A0AAV7P9Y7"/>
<sequence length="291" mass="31652">MKSHAVPTLLPLLSVLQICVAVSWACNPDEYWKEGLCCKMCSPGQKLVSECTDESTTQCEDCARGEFQDQWNKQRHCKPMSNCDLNAGFEQASPGTAEQDAVCACTEGLHCSSEQCETCVHDTACGPGFGVTRRANKVEDTRCESCPAEFFSNETSLTEPCRPWTSCKAQNQVVLVPGSAVSDVTCGQNSKVSSVMVGALVATVVVLALVILFAVLLRLRNKGQCMAKTMKNPENQTDQVLDMPQDRTNQPEEEAEETAVFVPPGNPVQESYGEQEVGKESHLPEQEDSAC</sequence>
<feature type="domain" description="TNFR-Cys" evidence="19">
    <location>
        <begin position="25"/>
        <end position="59"/>
    </location>
</feature>
<feature type="signal peptide" evidence="18">
    <location>
        <begin position="1"/>
        <end position="25"/>
    </location>
</feature>
<dbReference type="Pfam" id="PF00020">
    <property type="entry name" value="TNFR_c6"/>
    <property type="match status" value="2"/>
</dbReference>
<dbReference type="GO" id="GO:0035631">
    <property type="term" value="C:CD40 receptor complex"/>
    <property type="evidence" value="ECO:0007669"/>
    <property type="project" value="TreeGrafter"/>
</dbReference>
<keyword evidence="3 17" id="KW-0812">Transmembrane</keyword>
<reference evidence="20" key="1">
    <citation type="journal article" date="2022" name="bioRxiv">
        <title>Sequencing and chromosome-scale assembly of the giantPleurodeles waltlgenome.</title>
        <authorList>
            <person name="Brown T."/>
            <person name="Elewa A."/>
            <person name="Iarovenko S."/>
            <person name="Subramanian E."/>
            <person name="Araus A.J."/>
            <person name="Petzold A."/>
            <person name="Susuki M."/>
            <person name="Suzuki K.-i.T."/>
            <person name="Hayashi T."/>
            <person name="Toyoda A."/>
            <person name="Oliveira C."/>
            <person name="Osipova E."/>
            <person name="Leigh N.D."/>
            <person name="Simon A."/>
            <person name="Yun M.H."/>
        </authorList>
    </citation>
    <scope>NUCLEOTIDE SEQUENCE</scope>
    <source>
        <strain evidence="20">20211129_DDA</strain>
        <tissue evidence="20">Liver</tissue>
    </source>
</reference>
<dbReference type="GO" id="GO:0051094">
    <property type="term" value="P:positive regulation of developmental process"/>
    <property type="evidence" value="ECO:0007669"/>
    <property type="project" value="UniProtKB-ARBA"/>
</dbReference>
<evidence type="ECO:0000256" key="15">
    <source>
        <dbReference type="PROSITE-ProRule" id="PRU00206"/>
    </source>
</evidence>
<gene>
    <name evidence="20" type="ORF">NDU88_001848</name>
</gene>
<keyword evidence="21" id="KW-1185">Reference proteome</keyword>
<keyword evidence="8 17" id="KW-0472">Membrane</keyword>
<evidence type="ECO:0000259" key="19">
    <source>
        <dbReference type="PROSITE" id="PS50050"/>
    </source>
</evidence>
<feature type="transmembrane region" description="Helical" evidence="17">
    <location>
        <begin position="195"/>
        <end position="217"/>
    </location>
</feature>
<dbReference type="GO" id="GO:0009897">
    <property type="term" value="C:external side of plasma membrane"/>
    <property type="evidence" value="ECO:0007669"/>
    <property type="project" value="TreeGrafter"/>
</dbReference>
<keyword evidence="10" id="KW-0675">Receptor</keyword>
<evidence type="ECO:0000313" key="20">
    <source>
        <dbReference type="EMBL" id="KAJ1123378.1"/>
    </source>
</evidence>
<dbReference type="PANTHER" id="PTHR46875">
    <property type="entry name" value="TUMOR NECROSIS FACTOR RECEPTOR SUPERFAMILY MEMBER 5"/>
    <property type="match status" value="1"/>
</dbReference>
<evidence type="ECO:0000256" key="12">
    <source>
        <dbReference type="ARBA" id="ARBA00031089"/>
    </source>
</evidence>
<feature type="chain" id="PRO_5043664249" description="Tumor necrosis factor receptor superfamily member 5" evidence="18">
    <location>
        <begin position="26"/>
        <end position="291"/>
    </location>
</feature>
<evidence type="ECO:0000256" key="10">
    <source>
        <dbReference type="ARBA" id="ARBA00023170"/>
    </source>
</evidence>
<keyword evidence="5" id="KW-0677">Repeat</keyword>
<keyword evidence="11" id="KW-0325">Glycoprotein</keyword>
<dbReference type="GO" id="GO:0045935">
    <property type="term" value="P:positive regulation of nucleobase-containing compound metabolic process"/>
    <property type="evidence" value="ECO:0007669"/>
    <property type="project" value="UniProtKB-ARBA"/>
</dbReference>
<evidence type="ECO:0000256" key="8">
    <source>
        <dbReference type="ARBA" id="ARBA00023136"/>
    </source>
</evidence>
<comment type="subcellular location">
    <subcellularLocation>
        <location evidence="1">Membrane</location>
        <topology evidence="1">Single-pass type I membrane protein</topology>
    </subcellularLocation>
</comment>
<evidence type="ECO:0000256" key="17">
    <source>
        <dbReference type="SAM" id="Phobius"/>
    </source>
</evidence>
<feature type="disulfide bond" evidence="15">
    <location>
        <begin position="38"/>
        <end position="51"/>
    </location>
</feature>
<evidence type="ECO:0000313" key="21">
    <source>
        <dbReference type="Proteomes" id="UP001066276"/>
    </source>
</evidence>
<evidence type="ECO:0000256" key="4">
    <source>
        <dbReference type="ARBA" id="ARBA00022729"/>
    </source>
</evidence>
<dbReference type="InterPro" id="IPR052135">
    <property type="entry name" value="TNFRSF5"/>
</dbReference>
<feature type="repeat" description="TNFR-Cys" evidence="15">
    <location>
        <begin position="25"/>
        <end position="59"/>
    </location>
</feature>
<evidence type="ECO:0000256" key="2">
    <source>
        <dbReference type="ARBA" id="ARBA00015766"/>
    </source>
</evidence>
<evidence type="ECO:0000256" key="5">
    <source>
        <dbReference type="ARBA" id="ARBA00022737"/>
    </source>
</evidence>
<feature type="disulfide bond" evidence="15">
    <location>
        <begin position="62"/>
        <end position="77"/>
    </location>
</feature>
<dbReference type="GO" id="GO:0023035">
    <property type="term" value="P:CD40 signaling pathway"/>
    <property type="evidence" value="ECO:0007669"/>
    <property type="project" value="UniProtKB-ARBA"/>
</dbReference>
<dbReference type="InterPro" id="IPR001368">
    <property type="entry name" value="TNFR/NGFR_Cys_rich_reg"/>
</dbReference>
<evidence type="ECO:0000256" key="13">
    <source>
        <dbReference type="ARBA" id="ARBA00032719"/>
    </source>
</evidence>
<dbReference type="SUPFAM" id="SSF57586">
    <property type="entry name" value="TNF receptor-like"/>
    <property type="match status" value="3"/>
</dbReference>
<dbReference type="Proteomes" id="UP001066276">
    <property type="component" value="Chromosome 7"/>
</dbReference>
<feature type="disulfide bond" evidence="15">
    <location>
        <begin position="41"/>
        <end position="59"/>
    </location>
</feature>